<dbReference type="InParanoid" id="A0A1E1JUP4"/>
<feature type="compositionally biased region" description="Polar residues" evidence="1">
    <location>
        <begin position="918"/>
        <end position="928"/>
    </location>
</feature>
<feature type="compositionally biased region" description="Polar residues" evidence="1">
    <location>
        <begin position="849"/>
        <end position="867"/>
    </location>
</feature>
<reference evidence="3" key="1">
    <citation type="submission" date="2016-03" db="EMBL/GenBank/DDBJ databases">
        <authorList>
            <person name="Ploux O."/>
        </authorList>
    </citation>
    <scope>NUCLEOTIDE SEQUENCE [LARGE SCALE GENOMIC DNA]</scope>
    <source>
        <strain evidence="3">UK7</strain>
    </source>
</reference>
<proteinExistence type="predicted"/>
<feature type="region of interest" description="Disordered" evidence="1">
    <location>
        <begin position="450"/>
        <end position="474"/>
    </location>
</feature>
<dbReference type="Proteomes" id="UP000178129">
    <property type="component" value="Unassembled WGS sequence"/>
</dbReference>
<keyword evidence="3" id="KW-1185">Reference proteome</keyword>
<feature type="compositionally biased region" description="Polar residues" evidence="1">
    <location>
        <begin position="229"/>
        <end position="247"/>
    </location>
</feature>
<feature type="compositionally biased region" description="Basic and acidic residues" evidence="1">
    <location>
        <begin position="375"/>
        <end position="389"/>
    </location>
</feature>
<organism evidence="2 3">
    <name type="scientific">Rhynchosporium graminicola</name>
    <dbReference type="NCBI Taxonomy" id="2792576"/>
    <lineage>
        <taxon>Eukaryota</taxon>
        <taxon>Fungi</taxon>
        <taxon>Dikarya</taxon>
        <taxon>Ascomycota</taxon>
        <taxon>Pezizomycotina</taxon>
        <taxon>Leotiomycetes</taxon>
        <taxon>Helotiales</taxon>
        <taxon>Ploettnerulaceae</taxon>
        <taxon>Rhynchosporium</taxon>
    </lineage>
</organism>
<feature type="region of interest" description="Disordered" evidence="1">
    <location>
        <begin position="531"/>
        <end position="555"/>
    </location>
</feature>
<feature type="compositionally biased region" description="Polar residues" evidence="1">
    <location>
        <begin position="272"/>
        <end position="290"/>
    </location>
</feature>
<protein>
    <submittedName>
        <fullName evidence="2">Uncharacterized protein</fullName>
    </submittedName>
</protein>
<feature type="compositionally biased region" description="Polar residues" evidence="1">
    <location>
        <begin position="936"/>
        <end position="953"/>
    </location>
</feature>
<feature type="compositionally biased region" description="Polar residues" evidence="1">
    <location>
        <begin position="649"/>
        <end position="695"/>
    </location>
</feature>
<gene>
    <name evidence="2" type="ORF">RCO7_02502</name>
</gene>
<feature type="region of interest" description="Disordered" evidence="1">
    <location>
        <begin position="582"/>
        <end position="698"/>
    </location>
</feature>
<feature type="region of interest" description="Disordered" evidence="1">
    <location>
        <begin position="132"/>
        <end position="394"/>
    </location>
</feature>
<feature type="region of interest" description="Disordered" evidence="1">
    <location>
        <begin position="849"/>
        <end position="974"/>
    </location>
</feature>
<feature type="compositionally biased region" description="Polar residues" evidence="1">
    <location>
        <begin position="733"/>
        <end position="742"/>
    </location>
</feature>
<feature type="compositionally biased region" description="Polar residues" evidence="1">
    <location>
        <begin position="204"/>
        <end position="217"/>
    </location>
</feature>
<accession>A0A1E1JUP4</accession>
<dbReference type="EMBL" id="FJUW01000003">
    <property type="protein sequence ID" value="CZS89616.1"/>
    <property type="molecule type" value="Genomic_DNA"/>
</dbReference>
<evidence type="ECO:0000313" key="3">
    <source>
        <dbReference type="Proteomes" id="UP000178129"/>
    </source>
</evidence>
<feature type="compositionally biased region" description="Polar residues" evidence="1">
    <location>
        <begin position="591"/>
        <end position="600"/>
    </location>
</feature>
<feature type="region of interest" description="Disordered" evidence="1">
    <location>
        <begin position="719"/>
        <end position="775"/>
    </location>
</feature>
<comment type="caution">
    <text evidence="2">The sequence shown here is derived from an EMBL/GenBank/DDBJ whole genome shotgun (WGS) entry which is preliminary data.</text>
</comment>
<name>A0A1E1JUP4_9HELO</name>
<feature type="region of interest" description="Disordered" evidence="1">
    <location>
        <begin position="1109"/>
        <end position="1134"/>
    </location>
</feature>
<evidence type="ECO:0000256" key="1">
    <source>
        <dbReference type="SAM" id="MobiDB-lite"/>
    </source>
</evidence>
<feature type="region of interest" description="Disordered" evidence="1">
    <location>
        <begin position="408"/>
        <end position="438"/>
    </location>
</feature>
<sequence>MFTFRQHYLPAQLQLHHQYRAPRSASLILELSAIARSPGSRASFQSFALPPSPAPLPSHSSSPAQIELKVEFEKREPGVRYPLTACSNNFTDRRATMPAPRAHSWAEELRNQQNRRHSIIPPVPAIPAMYSNANLARPSPPAPLRSMDPRWGPRAHTPTTSHHYDNLGGGDDSASASSIDSDEGEGKGDLYHKALAVPRRVAPSRQNQPRRQIQATGRDTHSRKISPSLPLTHSAQPTGRNTPSLPLSQPAEFNGEISTSTTDTYDDNTEDLYSTSPVTNRRATPQTSFSEGIATSAVDTTDTNDSDPEGLYNASPVRKARVMQSSGFKSSRDLTHTPPDISRAQPQPYVPRDQREYMPVPRNMSEPLPSTTKDFFGDHTNSDKNREADFNESSATIGQVDRYFTGMSNSAFDEDSDGSDLTTERPKDPVGSLKAGNSNDKASKKLLFFSKTSHSSPKPANKPQVQPKKSLGHQGSSLFDLRKASAKNSSQYSLGRASSPLDSSPTKLRGFAYESMAPAVAPAIVVKSNKFRSDDRPSSRGPKASRSLFNLREKARTPAPAPAIISGPTNVKHVYGFGTTFEKATGRDTPVSRNGLNWSGTIPELDVSPPRRPRAPSAVHTSQRGTAASRARFSPTEPNFATDEGAGSEDNSSPATGGKSTLQRQEPGTSRSSSAVHFSEGVTTQKFAKSSTSAESRGLFTPIEPKSLRVDGVAFDILNPRRPPIKKGAAPTPSITKSSTSAKIGARDPKPSMAKSSTSGQVDGRTSAFGWSKRSTPAPKGGLYIGVPTGVVQMGGSGTVLASVMGQSTPNLVPPASASVNRAREASNIALCDLVNTYGNVSLGQDAAQQSTSSLYHPSEPARSSTPAPDRGRTPEPASRSRNPFMRAPPSTMAIGTPYGAVHTRGEGTAFEEVKVRSTPTASGTQGPKNRASPRRYQSMQDIRGGNTSSPTRIPSPVDESPQGRNFTPPLLPSQKKENIVPAKAHRLLGTISLARVQTKPSNLPVPKSRTFGKLSSLSSSFGRSVVNLGTRNQSTTSFKAASTTSLHAEPTTSVSNTTATAVPVTHNDVTLIYDPPEGDNWAGMFGTLKDTFLNEMKDVTLADPIQMQRFQNRAESEKKKKKDKGRDDEDAGTVGIDNLLSEEDERFKRVFAVMEARAVTQRARESLWRFQERFANIHHLPYLLPASCKPEETGGFMARVREALGRKE</sequence>
<dbReference type="STRING" id="914237.A0A1E1JUP4"/>
<dbReference type="AlphaFoldDB" id="A0A1E1JUP4"/>
<evidence type="ECO:0000313" key="2">
    <source>
        <dbReference type="EMBL" id="CZS89616.1"/>
    </source>
</evidence>